<gene>
    <name evidence="2" type="ORF">ABB07_08285</name>
</gene>
<keyword evidence="3" id="KW-1185">Reference proteome</keyword>
<dbReference type="Proteomes" id="UP000035366">
    <property type="component" value="Chromosome"/>
</dbReference>
<protein>
    <submittedName>
        <fullName evidence="2">Uncharacterized protein</fullName>
    </submittedName>
</protein>
<evidence type="ECO:0000256" key="1">
    <source>
        <dbReference type="SAM" id="MobiDB-lite"/>
    </source>
</evidence>
<organism evidence="2 3">
    <name type="scientific">Streptomyces incarnatus</name>
    <dbReference type="NCBI Taxonomy" id="665007"/>
    <lineage>
        <taxon>Bacteria</taxon>
        <taxon>Bacillati</taxon>
        <taxon>Actinomycetota</taxon>
        <taxon>Actinomycetes</taxon>
        <taxon>Kitasatosporales</taxon>
        <taxon>Streptomycetaceae</taxon>
        <taxon>Streptomyces</taxon>
    </lineage>
</organism>
<sequence>MPRDRASPGVTVAVGPGRCRRGRGGSTGARARRDCPRPPAVSCPARSRASPYSSRHGCGSRTNVGQR</sequence>
<dbReference type="EMBL" id="CP011497">
    <property type="protein sequence ID" value="AKJ10020.1"/>
    <property type="molecule type" value="Genomic_DNA"/>
</dbReference>
<evidence type="ECO:0000313" key="2">
    <source>
        <dbReference type="EMBL" id="AKJ10020.1"/>
    </source>
</evidence>
<name>A0ABM5TGC9_9ACTN</name>
<accession>A0ABM5TGC9</accession>
<reference evidence="2 3" key="1">
    <citation type="journal article" date="2015" name="ISME J.">
        <title>Draft Genome Sequence of Streptomyces incarnatus NRRL8089, which Produces the Nucleoside Antibiotic Sinefungin.</title>
        <authorList>
            <person name="Oshima K."/>
            <person name="Hattori M."/>
            <person name="Shimizu H."/>
            <person name="Fukuda K."/>
            <person name="Nemoto M."/>
            <person name="Inagaki K."/>
            <person name="Tamura T."/>
        </authorList>
    </citation>
    <scope>NUCLEOTIDE SEQUENCE [LARGE SCALE GENOMIC DNA]</scope>
    <source>
        <strain evidence="2 3">NRRL 8089</strain>
    </source>
</reference>
<feature type="region of interest" description="Disordered" evidence="1">
    <location>
        <begin position="1"/>
        <end position="67"/>
    </location>
</feature>
<feature type="compositionally biased region" description="Low complexity" evidence="1">
    <location>
        <begin position="40"/>
        <end position="55"/>
    </location>
</feature>
<proteinExistence type="predicted"/>
<evidence type="ECO:0000313" key="3">
    <source>
        <dbReference type="Proteomes" id="UP000035366"/>
    </source>
</evidence>